<dbReference type="PANTHER" id="PTHR33146:SF26">
    <property type="entry name" value="ENDONUCLEASE 4"/>
    <property type="match status" value="1"/>
</dbReference>
<dbReference type="CDD" id="cd11010">
    <property type="entry name" value="S1-P1_nuclease"/>
    <property type="match status" value="1"/>
</dbReference>
<comment type="caution">
    <text evidence="9">The sequence shown here is derived from an EMBL/GenBank/DDBJ whole genome shotgun (WGS) entry which is preliminary data.</text>
</comment>
<keyword evidence="2" id="KW-0540">Nuclease</keyword>
<evidence type="ECO:0000256" key="4">
    <source>
        <dbReference type="ARBA" id="ARBA00022759"/>
    </source>
</evidence>
<organism evidence="9 10">
    <name type="scientific">Phlyctema vagabunda</name>
    <dbReference type="NCBI Taxonomy" id="108571"/>
    <lineage>
        <taxon>Eukaryota</taxon>
        <taxon>Fungi</taxon>
        <taxon>Dikarya</taxon>
        <taxon>Ascomycota</taxon>
        <taxon>Pezizomycotina</taxon>
        <taxon>Leotiomycetes</taxon>
        <taxon>Helotiales</taxon>
        <taxon>Dermateaceae</taxon>
        <taxon>Phlyctema</taxon>
    </lineage>
</organism>
<keyword evidence="8" id="KW-0732">Signal</keyword>
<name>A0ABR4PSM6_9HELO</name>
<dbReference type="InterPro" id="IPR003154">
    <property type="entry name" value="S1/P1nuclease"/>
</dbReference>
<dbReference type="InterPro" id="IPR008947">
    <property type="entry name" value="PLipase_C/P1_nuclease_dom_sf"/>
</dbReference>
<dbReference type="SUPFAM" id="SSF48537">
    <property type="entry name" value="Phospholipase C/P1 nuclease"/>
    <property type="match status" value="1"/>
</dbReference>
<gene>
    <name evidence="9" type="ORF">PVAG01_03161</name>
</gene>
<keyword evidence="7" id="KW-0325">Glycoprotein</keyword>
<dbReference type="Gene3D" id="1.10.575.10">
    <property type="entry name" value="P1 Nuclease"/>
    <property type="match status" value="1"/>
</dbReference>
<dbReference type="PANTHER" id="PTHR33146">
    <property type="entry name" value="ENDONUCLEASE 4"/>
    <property type="match status" value="1"/>
</dbReference>
<evidence type="ECO:0000256" key="2">
    <source>
        <dbReference type="ARBA" id="ARBA00022722"/>
    </source>
</evidence>
<evidence type="ECO:0000256" key="7">
    <source>
        <dbReference type="ARBA" id="ARBA00023180"/>
    </source>
</evidence>
<feature type="signal peptide" evidence="8">
    <location>
        <begin position="1"/>
        <end position="19"/>
    </location>
</feature>
<keyword evidence="5" id="KW-0378">Hydrolase</keyword>
<keyword evidence="10" id="KW-1185">Reference proteome</keyword>
<evidence type="ECO:0000256" key="5">
    <source>
        <dbReference type="ARBA" id="ARBA00022801"/>
    </source>
</evidence>
<feature type="chain" id="PRO_5045993418" evidence="8">
    <location>
        <begin position="20"/>
        <end position="289"/>
    </location>
</feature>
<evidence type="ECO:0000256" key="6">
    <source>
        <dbReference type="ARBA" id="ARBA00023157"/>
    </source>
</evidence>
<dbReference type="Pfam" id="PF02265">
    <property type="entry name" value="S1-P1_nuclease"/>
    <property type="match status" value="1"/>
</dbReference>
<protein>
    <submittedName>
        <fullName evidence="9">Nuclease S1-like protein 1</fullName>
    </submittedName>
</protein>
<keyword evidence="6" id="KW-1015">Disulfide bond</keyword>
<evidence type="ECO:0000256" key="3">
    <source>
        <dbReference type="ARBA" id="ARBA00022723"/>
    </source>
</evidence>
<comment type="similarity">
    <text evidence="1">Belongs to the nuclease type I family.</text>
</comment>
<keyword evidence="3" id="KW-0479">Metal-binding</keyword>
<dbReference type="Proteomes" id="UP001629113">
    <property type="component" value="Unassembled WGS sequence"/>
</dbReference>
<evidence type="ECO:0000256" key="8">
    <source>
        <dbReference type="SAM" id="SignalP"/>
    </source>
</evidence>
<evidence type="ECO:0000256" key="1">
    <source>
        <dbReference type="ARBA" id="ARBA00009547"/>
    </source>
</evidence>
<evidence type="ECO:0000313" key="10">
    <source>
        <dbReference type="Proteomes" id="UP001629113"/>
    </source>
</evidence>
<reference evidence="9 10" key="1">
    <citation type="submission" date="2024-06" db="EMBL/GenBank/DDBJ databases">
        <title>Complete genome of Phlyctema vagabunda strain 19-DSS-EL-015.</title>
        <authorList>
            <person name="Fiorenzani C."/>
        </authorList>
    </citation>
    <scope>NUCLEOTIDE SEQUENCE [LARGE SCALE GENOMIC DNA]</scope>
    <source>
        <strain evidence="9 10">19-DSS-EL-015</strain>
    </source>
</reference>
<dbReference type="EMBL" id="JBFCZG010000002">
    <property type="protein sequence ID" value="KAL3426370.1"/>
    <property type="molecule type" value="Genomic_DNA"/>
</dbReference>
<evidence type="ECO:0000313" key="9">
    <source>
        <dbReference type="EMBL" id="KAL3426370.1"/>
    </source>
</evidence>
<accession>A0ABR4PSM6</accession>
<keyword evidence="4" id="KW-0255">Endonuclease</keyword>
<sequence>MKTFIATAGVLAMAPRALAWGTLGHDTVAYIATNFVSAQTKTYFQGVLGSTSTDYLASVATWADSYRYTAAGTFSAGYHYIDAQDSPPTSCSVDFARDCPAEGCVVSAISNYTSRIQSTKISAAEKLIAAKFLVHFIGDIHQPLHDENLEVGGNSIAVTFDGVATNLHHIWDTNIPEKLVGGYSLADAKTWAANLTKAINTGTYSSKKASWTKGIDITNPQASALVWAKDANSYVCTTVLPKGVDGVESVDLGGAYYNTAIPVVTELVAKAGYRLAAWLDLIATGKTAL</sequence>
<proteinExistence type="inferred from homology"/>